<feature type="compositionally biased region" description="Low complexity" evidence="1">
    <location>
        <begin position="297"/>
        <end position="313"/>
    </location>
</feature>
<gene>
    <name evidence="2" type="ORF">HYH03_008551</name>
</gene>
<feature type="region of interest" description="Disordered" evidence="1">
    <location>
        <begin position="391"/>
        <end position="416"/>
    </location>
</feature>
<dbReference type="EMBL" id="JAEHOE010000039">
    <property type="protein sequence ID" value="KAG2493124.1"/>
    <property type="molecule type" value="Genomic_DNA"/>
</dbReference>
<evidence type="ECO:0000313" key="2">
    <source>
        <dbReference type="EMBL" id="KAG2493124.1"/>
    </source>
</evidence>
<feature type="compositionally biased region" description="Low complexity" evidence="1">
    <location>
        <begin position="196"/>
        <end position="205"/>
    </location>
</feature>
<organism evidence="2 3">
    <name type="scientific">Edaphochlamys debaryana</name>
    <dbReference type="NCBI Taxonomy" id="47281"/>
    <lineage>
        <taxon>Eukaryota</taxon>
        <taxon>Viridiplantae</taxon>
        <taxon>Chlorophyta</taxon>
        <taxon>core chlorophytes</taxon>
        <taxon>Chlorophyceae</taxon>
        <taxon>CS clade</taxon>
        <taxon>Chlamydomonadales</taxon>
        <taxon>Chlamydomonadales incertae sedis</taxon>
        <taxon>Edaphochlamys</taxon>
    </lineage>
</organism>
<comment type="caution">
    <text evidence="2">The sequence shown here is derived from an EMBL/GenBank/DDBJ whole genome shotgun (WGS) entry which is preliminary data.</text>
</comment>
<feature type="region of interest" description="Disordered" evidence="1">
    <location>
        <begin position="282"/>
        <end position="313"/>
    </location>
</feature>
<proteinExistence type="predicted"/>
<dbReference type="AlphaFoldDB" id="A0A835Y0L5"/>
<name>A0A835Y0L5_9CHLO</name>
<accession>A0A835Y0L5</accession>
<dbReference type="OrthoDB" id="549510at2759"/>
<sequence length="623" mass="62814">MTFTIGHCGAKASLEEVFVSTSEGAEVPLDAWLRRESDALGRDALQRRQLNVFWWNGAASEEAAAAVVAKQGRPTCASNPTAWPGWGQWRAATIRSYDGCSYELKYHDEPKRSSARIWLPFAITHYARCPPISGPAVRPSPLSDLTYEEMAAAQGGAMGPHGPAAAAAGPAGAQDAANAAAALAASRRRSRHRRPVASARRVAGPGASVAAQPSADVAHRDDAIGDDLDLDDDAEADADTLLDLQDVKIETFAPKIKTQVKAEQVSGYNFARSSDFLSSVSVSGGDDYSPAHEGSTPALPAQRSPPASPPRLGAAASLAGAAAILAVDERTGMLYDSPVSSRAASFSIAPVLGGGPAAFGPGPARTGPGLGLGPLLSFARGLRAAAAASPAGSFTAGNSTPAAPGSPAHRTPPPADHLVATSAAAASPFRCSSPTAASAGPVGPVGPAVGSKRPLHPVLEAYATQQAASAAASAAVADSAAAAAGGLADDTDREFEDLYAEVCGGTWGAPLAAGPTAPPAAAAVGPCPMAALLTSRRPAPVATAPWVARPSGLPGGRRTETGTGESLAALLQEWSETDGGAPSPCAAMQPPYNTAQVPYMFGGGGVPGWVLPPPAKVARFTLA</sequence>
<dbReference type="Proteomes" id="UP000612055">
    <property type="component" value="Unassembled WGS sequence"/>
</dbReference>
<evidence type="ECO:0000256" key="1">
    <source>
        <dbReference type="SAM" id="MobiDB-lite"/>
    </source>
</evidence>
<protein>
    <submittedName>
        <fullName evidence="2">Uncharacterized protein</fullName>
    </submittedName>
</protein>
<feature type="region of interest" description="Disordered" evidence="1">
    <location>
        <begin position="184"/>
        <end position="219"/>
    </location>
</feature>
<reference evidence="2" key="1">
    <citation type="journal article" date="2020" name="bioRxiv">
        <title>Comparative genomics of Chlamydomonas.</title>
        <authorList>
            <person name="Craig R.J."/>
            <person name="Hasan A.R."/>
            <person name="Ness R.W."/>
            <person name="Keightley P.D."/>
        </authorList>
    </citation>
    <scope>NUCLEOTIDE SEQUENCE</scope>
    <source>
        <strain evidence="2">CCAP 11/70</strain>
    </source>
</reference>
<evidence type="ECO:0000313" key="3">
    <source>
        <dbReference type="Proteomes" id="UP000612055"/>
    </source>
</evidence>
<keyword evidence="3" id="KW-1185">Reference proteome</keyword>
<feature type="compositionally biased region" description="Basic residues" evidence="1">
    <location>
        <begin position="186"/>
        <end position="195"/>
    </location>
</feature>